<dbReference type="PATRIC" id="fig|1423744.4.peg.566"/>
<evidence type="ECO:0000259" key="1">
    <source>
        <dbReference type="Pfam" id="PF13460"/>
    </source>
</evidence>
<dbReference type="EMBL" id="AYZL01000019">
    <property type="protein sequence ID" value="KRN04020.1"/>
    <property type="molecule type" value="Genomic_DNA"/>
</dbReference>
<evidence type="ECO:0000313" key="2">
    <source>
        <dbReference type="EMBL" id="KRN04020.1"/>
    </source>
</evidence>
<sequence>MNILILGGNGAIARLVSEQIINDQDAHNVNISLFLRNTKRVDDLTKLSNIDSIEGDLDNYNSIVSAMDGQDLIFDATGAAATSERTKNIIKAMHTTTIKRIISINNLGIYDEVPGEFGIWNAKMVGNHTRYGRESADLLEQSGLDETTLRLAWLTNGNDTDYELTKKGENFKGTTVSRKSVADIVFKIVKNPNYLIHESVGINRPGTDGNRPQF</sequence>
<accession>A0A0R2DV83</accession>
<dbReference type="RefSeq" id="WP_056974770.1">
    <property type="nucleotide sequence ID" value="NZ_AYZL01000019.1"/>
</dbReference>
<keyword evidence="3" id="KW-1185">Reference proteome</keyword>
<name>A0A0R2DV83_9LACO</name>
<gene>
    <name evidence="2" type="ORF">FC86_GL000550</name>
</gene>
<reference evidence="2 3" key="1">
    <citation type="journal article" date="2015" name="Genome Announc.">
        <title>Expanding the biotechnology potential of lactobacilli through comparative genomics of 213 strains and associated genera.</title>
        <authorList>
            <person name="Sun Z."/>
            <person name="Harris H.M."/>
            <person name="McCann A."/>
            <person name="Guo C."/>
            <person name="Argimon S."/>
            <person name="Zhang W."/>
            <person name="Yang X."/>
            <person name="Jeffery I.B."/>
            <person name="Cooney J.C."/>
            <person name="Kagawa T.F."/>
            <person name="Liu W."/>
            <person name="Song Y."/>
            <person name="Salvetti E."/>
            <person name="Wrobel A."/>
            <person name="Rasinkangas P."/>
            <person name="Parkhill J."/>
            <person name="Rea M.C."/>
            <person name="O'Sullivan O."/>
            <person name="Ritari J."/>
            <person name="Douillard F.P."/>
            <person name="Paul Ross R."/>
            <person name="Yang R."/>
            <person name="Briner A.E."/>
            <person name="Felis G.E."/>
            <person name="de Vos W.M."/>
            <person name="Barrangou R."/>
            <person name="Klaenhammer T.R."/>
            <person name="Caufield P.W."/>
            <person name="Cui Y."/>
            <person name="Zhang H."/>
            <person name="O'Toole P.W."/>
        </authorList>
    </citation>
    <scope>NUCLEOTIDE SEQUENCE [LARGE SCALE GENOMIC DNA]</scope>
    <source>
        <strain evidence="2 3">DSM 23037</strain>
    </source>
</reference>
<dbReference type="Gene3D" id="3.40.50.720">
    <property type="entry name" value="NAD(P)-binding Rossmann-like Domain"/>
    <property type="match status" value="1"/>
</dbReference>
<evidence type="ECO:0000313" key="3">
    <source>
        <dbReference type="Proteomes" id="UP000051378"/>
    </source>
</evidence>
<dbReference type="AlphaFoldDB" id="A0A0R2DV83"/>
<proteinExistence type="predicted"/>
<dbReference type="SUPFAM" id="SSF51735">
    <property type="entry name" value="NAD(P)-binding Rossmann-fold domains"/>
    <property type="match status" value="1"/>
</dbReference>
<dbReference type="Pfam" id="PF13460">
    <property type="entry name" value="NAD_binding_10"/>
    <property type="match status" value="1"/>
</dbReference>
<dbReference type="Proteomes" id="UP000051378">
    <property type="component" value="Unassembled WGS sequence"/>
</dbReference>
<comment type="caution">
    <text evidence="2">The sequence shown here is derived from an EMBL/GenBank/DDBJ whole genome shotgun (WGS) entry which is preliminary data.</text>
</comment>
<dbReference type="STRING" id="1423744.FC86_GL000550"/>
<dbReference type="PANTHER" id="PTHR15020:SF50">
    <property type="entry name" value="UPF0659 PROTEIN YMR090W"/>
    <property type="match status" value="1"/>
</dbReference>
<feature type="domain" description="NAD(P)-binding" evidence="1">
    <location>
        <begin position="7"/>
        <end position="192"/>
    </location>
</feature>
<protein>
    <submittedName>
        <fullName evidence="2">Saccharopine dehydrogenase related protein</fullName>
    </submittedName>
</protein>
<dbReference type="InterPro" id="IPR036291">
    <property type="entry name" value="NAD(P)-bd_dom_sf"/>
</dbReference>
<dbReference type="PANTHER" id="PTHR15020">
    <property type="entry name" value="FLAVIN REDUCTASE-RELATED"/>
    <property type="match status" value="1"/>
</dbReference>
<organism evidence="2 3">
    <name type="scientific">Holzapfeliella floricola DSM 23037 = JCM 16512</name>
    <dbReference type="NCBI Taxonomy" id="1423744"/>
    <lineage>
        <taxon>Bacteria</taxon>
        <taxon>Bacillati</taxon>
        <taxon>Bacillota</taxon>
        <taxon>Bacilli</taxon>
        <taxon>Lactobacillales</taxon>
        <taxon>Lactobacillaceae</taxon>
        <taxon>Holzapfeliella</taxon>
    </lineage>
</organism>
<dbReference type="InterPro" id="IPR016040">
    <property type="entry name" value="NAD(P)-bd_dom"/>
</dbReference>